<evidence type="ECO:0008006" key="4">
    <source>
        <dbReference type="Google" id="ProtNLM"/>
    </source>
</evidence>
<dbReference type="Proteomes" id="UP001218218">
    <property type="component" value="Unassembled WGS sequence"/>
</dbReference>
<gene>
    <name evidence="2" type="ORF">DFH08DRAFT_354839</name>
</gene>
<dbReference type="InterPro" id="IPR019734">
    <property type="entry name" value="TPR_rpt"/>
</dbReference>
<keyword evidence="3" id="KW-1185">Reference proteome</keyword>
<keyword evidence="1" id="KW-0175">Coiled coil</keyword>
<dbReference type="CDD" id="cd21037">
    <property type="entry name" value="MLKL_NTD"/>
    <property type="match status" value="1"/>
</dbReference>
<dbReference type="SUPFAM" id="SSF52540">
    <property type="entry name" value="P-loop containing nucleoside triphosphate hydrolases"/>
    <property type="match status" value="1"/>
</dbReference>
<comment type="caution">
    <text evidence="2">The sequence shown here is derived from an EMBL/GenBank/DDBJ whole genome shotgun (WGS) entry which is preliminary data.</text>
</comment>
<dbReference type="EMBL" id="JARIHO010000048">
    <property type="protein sequence ID" value="KAJ7322983.1"/>
    <property type="molecule type" value="Genomic_DNA"/>
</dbReference>
<name>A0AAD6ZHN0_9AGAR</name>
<dbReference type="InterPro" id="IPR011990">
    <property type="entry name" value="TPR-like_helical_dom_sf"/>
</dbReference>
<organism evidence="2 3">
    <name type="scientific">Mycena albidolilacea</name>
    <dbReference type="NCBI Taxonomy" id="1033008"/>
    <lineage>
        <taxon>Eukaryota</taxon>
        <taxon>Fungi</taxon>
        <taxon>Dikarya</taxon>
        <taxon>Basidiomycota</taxon>
        <taxon>Agaricomycotina</taxon>
        <taxon>Agaricomycetes</taxon>
        <taxon>Agaricomycetidae</taxon>
        <taxon>Agaricales</taxon>
        <taxon>Marasmiineae</taxon>
        <taxon>Mycenaceae</taxon>
        <taxon>Mycena</taxon>
    </lineage>
</organism>
<dbReference type="Gene3D" id="1.25.40.10">
    <property type="entry name" value="Tetratricopeptide repeat domain"/>
    <property type="match status" value="1"/>
</dbReference>
<dbReference type="PANTHER" id="PTHR47691">
    <property type="entry name" value="REGULATOR-RELATED"/>
    <property type="match status" value="1"/>
</dbReference>
<evidence type="ECO:0000256" key="1">
    <source>
        <dbReference type="SAM" id="Coils"/>
    </source>
</evidence>
<evidence type="ECO:0000313" key="2">
    <source>
        <dbReference type="EMBL" id="KAJ7322983.1"/>
    </source>
</evidence>
<dbReference type="SMART" id="SM00028">
    <property type="entry name" value="TPR"/>
    <property type="match status" value="4"/>
</dbReference>
<dbReference type="PANTHER" id="PTHR47691:SF3">
    <property type="entry name" value="HTH-TYPE TRANSCRIPTIONAL REGULATOR RV0890C-RELATED"/>
    <property type="match status" value="1"/>
</dbReference>
<protein>
    <recommendedName>
        <fullName evidence="4">NB-ARC domain-containing protein</fullName>
    </recommendedName>
</protein>
<proteinExistence type="predicted"/>
<evidence type="ECO:0000313" key="3">
    <source>
        <dbReference type="Proteomes" id="UP001218218"/>
    </source>
</evidence>
<sequence>MPGCFEWFHCGSKTETESITSGHEDSQVIPTAGTYALATGQKLAVTLKSVVGMIPVPFLSEFAEVTVTVLEVCEETIAIEKDVKGLQSDIYTLTLAIIDKSEQSEELRREIGKLQETLKRIRRELDEIKKQNKWLLAFYRKINKERVDKCRGDVAQALNNFQVSHELRVEDILQSIKSKFTDVATDMAFVKDGVTKLLVENIHLKAHTAPSSLPREDMPPPRIFHGRQPFVEDVVSLLVSEPTSRVCITGVGGMGKTTIALAVTQSDTIKHVFRKEYVFWVPCIEAKSADLLRRRLFTQLRITDLSYDSLDPIITELDAPEEDGSKARRLILLDNFETPWLDGADREKVGNILAQLLKLPHLALLVTMTSGFGLEYPHWQHRPLEALDLATARIVFREKYRNAAHGSELRADGELDTLLKSVGQIPLAITLMAARGGHLKTSPEELLGEWEKAGTGMISRGGERSMDDVIGASIHRGVMDLDPDALPLLAVLSMLPAGTTGHNLKWWAPTLTGLTSAVDTLCIAALVAKDDQRFETSRISVLPTIQAYMARQNRIPTEVQEQVHIACYKFVLHHRSGPDDLKFKDDIRALASEETNIQGLLMQIRAQDIHPNALDALVVFSVYQSWNKPSIVVANHALEVAKAVHDDPQAAHSAAAARQVAEVHRCLGRTLFAQDRYDEASAHFDAARHCFKNLPDGPDLHYAGESAMELAETWWFLNRQSGLESLVEEAHADLSHDPRQEYYCARGLLGLGYNLCWKSRIVEALQKLSAAETIFAKLNCPLASTVRCLFLIAKCYRVLGQYRKALLIAQQGWEKVQQSGQVDLACDIAIIMARCLIALMRYDAATDILQQSIPLSRTLGSPLTIGHILEQLGYCSAARMDLAGAIASYTGARIQFTKVKFGLGQDGAERCRRNLDRFGGMTEMDRPGFSTLTEADPIFY</sequence>
<accession>A0AAD6ZHN0</accession>
<feature type="coiled-coil region" evidence="1">
    <location>
        <begin position="97"/>
        <end position="131"/>
    </location>
</feature>
<dbReference type="SUPFAM" id="SSF48452">
    <property type="entry name" value="TPR-like"/>
    <property type="match status" value="1"/>
</dbReference>
<dbReference type="Gene3D" id="3.40.50.300">
    <property type="entry name" value="P-loop containing nucleotide triphosphate hydrolases"/>
    <property type="match status" value="1"/>
</dbReference>
<dbReference type="InterPro" id="IPR059179">
    <property type="entry name" value="MLKL-like_MCAfunc"/>
</dbReference>
<dbReference type="AlphaFoldDB" id="A0AAD6ZHN0"/>
<reference evidence="2" key="1">
    <citation type="submission" date="2023-03" db="EMBL/GenBank/DDBJ databases">
        <title>Massive genome expansion in bonnet fungi (Mycena s.s.) driven by repeated elements and novel gene families across ecological guilds.</title>
        <authorList>
            <consortium name="Lawrence Berkeley National Laboratory"/>
            <person name="Harder C.B."/>
            <person name="Miyauchi S."/>
            <person name="Viragh M."/>
            <person name="Kuo A."/>
            <person name="Thoen E."/>
            <person name="Andreopoulos B."/>
            <person name="Lu D."/>
            <person name="Skrede I."/>
            <person name="Drula E."/>
            <person name="Henrissat B."/>
            <person name="Morin E."/>
            <person name="Kohler A."/>
            <person name="Barry K."/>
            <person name="LaButti K."/>
            <person name="Morin E."/>
            <person name="Salamov A."/>
            <person name="Lipzen A."/>
            <person name="Mereny Z."/>
            <person name="Hegedus B."/>
            <person name="Baldrian P."/>
            <person name="Stursova M."/>
            <person name="Weitz H."/>
            <person name="Taylor A."/>
            <person name="Grigoriev I.V."/>
            <person name="Nagy L.G."/>
            <person name="Martin F."/>
            <person name="Kauserud H."/>
        </authorList>
    </citation>
    <scope>NUCLEOTIDE SEQUENCE</scope>
    <source>
        <strain evidence="2">CBHHK002</strain>
    </source>
</reference>
<dbReference type="InterPro" id="IPR027417">
    <property type="entry name" value="P-loop_NTPase"/>
</dbReference>